<dbReference type="OrthoDB" id="5095936at2"/>
<name>A0A5M8QGH3_9MICO</name>
<sequence>MSLGQLEGRWPVVEGHGDAYRRTAAAIEQAIAHLDAIRDEEATRAQAFDRVREAAGEVAEQLGRATSRYAVAGEALVDYAEQLRVAQDEADEADARWRAADAAATAAAAERDRLAVQAAGADAAAALVAEQQRVVAQHAAAREAAADAWALARERKERAAADAAARIRAEVAGSSLRDSLWDDVRGAVGDLLEAVADALVEAIRWLGAIVLAAVAAVVAAALAIAVMATGLVGLLIGGLALLVLGSWVAGGGFEAFVRTLVATGSLEAALVGGTIGWLHGTLPWLADWLVAGDAGAPQLVWSGAQPARTGEPGGFGDHLARLQADNRGVDAHAGGPTGTDPAASTMVTVTAVTDGAATVWRVHIPSTQMWKPGSSSINDVHAGVAATLGHGPTQLERAVVEAMRQAGVPQGASVLLSGWSLGGLTAARLAADPAFTAAYDVDAVVVAGAGIDATAIGGHIPVLAFEHGRGDGTVDPVPLAEDPRLPSLAADAHRTTVRVPPPGFAGPVPHDGRSYQATMQEQGDLAGSRPATWMALHDLERYFVGLEQPHSSIFVRGR</sequence>
<proteinExistence type="predicted"/>
<organism evidence="2 3">
    <name type="scientific">Agrococcus sediminis</name>
    <dbReference type="NCBI Taxonomy" id="2599924"/>
    <lineage>
        <taxon>Bacteria</taxon>
        <taxon>Bacillati</taxon>
        <taxon>Actinomycetota</taxon>
        <taxon>Actinomycetes</taxon>
        <taxon>Micrococcales</taxon>
        <taxon>Microbacteriaceae</taxon>
        <taxon>Agrococcus</taxon>
    </lineage>
</organism>
<comment type="caution">
    <text evidence="2">The sequence shown here is derived from an EMBL/GenBank/DDBJ whole genome shotgun (WGS) entry which is preliminary data.</text>
</comment>
<keyword evidence="3" id="KW-1185">Reference proteome</keyword>
<reference evidence="2 3" key="1">
    <citation type="submission" date="2019-08" db="EMBL/GenBank/DDBJ databases">
        <title>Agrococcus lahaulensis sp. nov., isolated from a cold desert of the Indian Himalayas.</title>
        <authorList>
            <person name="Qu J.H."/>
        </authorList>
    </citation>
    <scope>NUCLEOTIDE SEQUENCE [LARGE SCALE GENOMIC DNA]</scope>
    <source>
        <strain evidence="2 3">NS18</strain>
    </source>
</reference>
<gene>
    <name evidence="2" type="ORF">FQ330_04940</name>
</gene>
<dbReference type="InterPro" id="IPR029058">
    <property type="entry name" value="AB_hydrolase_fold"/>
</dbReference>
<dbReference type="EMBL" id="VOIR01000012">
    <property type="protein sequence ID" value="KAA6435109.1"/>
    <property type="molecule type" value="Genomic_DNA"/>
</dbReference>
<evidence type="ECO:0000313" key="3">
    <source>
        <dbReference type="Proteomes" id="UP000323221"/>
    </source>
</evidence>
<evidence type="ECO:0000256" key="1">
    <source>
        <dbReference type="SAM" id="Phobius"/>
    </source>
</evidence>
<keyword evidence="1" id="KW-0812">Transmembrane</keyword>
<evidence type="ECO:0000313" key="2">
    <source>
        <dbReference type="EMBL" id="KAA6435109.1"/>
    </source>
</evidence>
<feature type="transmembrane region" description="Helical" evidence="1">
    <location>
        <begin position="231"/>
        <end position="249"/>
    </location>
</feature>
<keyword evidence="1" id="KW-0472">Membrane</keyword>
<evidence type="ECO:0008006" key="4">
    <source>
        <dbReference type="Google" id="ProtNLM"/>
    </source>
</evidence>
<keyword evidence="1" id="KW-1133">Transmembrane helix</keyword>
<feature type="transmembrane region" description="Helical" evidence="1">
    <location>
        <begin position="205"/>
        <end position="224"/>
    </location>
</feature>
<dbReference type="RefSeq" id="WP_146355699.1">
    <property type="nucleotide sequence ID" value="NZ_VOIR01000012.1"/>
</dbReference>
<dbReference type="AlphaFoldDB" id="A0A5M8QGH3"/>
<accession>A0A5M8QGH3</accession>
<protein>
    <recommendedName>
        <fullName evidence="4">Fungal lipase-like domain-containing protein</fullName>
    </recommendedName>
</protein>
<dbReference type="SUPFAM" id="SSF53474">
    <property type="entry name" value="alpha/beta-Hydrolases"/>
    <property type="match status" value="1"/>
</dbReference>
<dbReference type="Proteomes" id="UP000323221">
    <property type="component" value="Unassembled WGS sequence"/>
</dbReference>